<dbReference type="EMBL" id="JBGBZJ010000001">
    <property type="protein sequence ID" value="MEY9451133.1"/>
    <property type="molecule type" value="Genomic_DNA"/>
</dbReference>
<name>A0ABV4FHT0_9BRAD</name>
<comment type="caution">
    <text evidence="1">The sequence shown here is derived from an EMBL/GenBank/DDBJ whole genome shotgun (WGS) entry which is preliminary data.</text>
</comment>
<protein>
    <submittedName>
        <fullName evidence="1">Uncharacterized protein</fullName>
    </submittedName>
</protein>
<sequence length="48" mass="4879">MAGALFSRLTERLVIRGFGAVLVAGGRVLDLVVGLVGGGDGVLRQPSQ</sequence>
<organism evidence="1 2">
    <name type="scientific">Bradyrhizobium ottawaense</name>
    <dbReference type="NCBI Taxonomy" id="931866"/>
    <lineage>
        <taxon>Bacteria</taxon>
        <taxon>Pseudomonadati</taxon>
        <taxon>Pseudomonadota</taxon>
        <taxon>Alphaproteobacteria</taxon>
        <taxon>Hyphomicrobiales</taxon>
        <taxon>Nitrobacteraceae</taxon>
        <taxon>Bradyrhizobium</taxon>
    </lineage>
</organism>
<evidence type="ECO:0000313" key="2">
    <source>
        <dbReference type="Proteomes" id="UP001565369"/>
    </source>
</evidence>
<reference evidence="1 2" key="1">
    <citation type="submission" date="2024-07" db="EMBL/GenBank/DDBJ databases">
        <title>Genomic Encyclopedia of Type Strains, Phase V (KMG-V): Genome sequencing to study the core and pangenomes of soil and plant-associated prokaryotes.</title>
        <authorList>
            <person name="Whitman W."/>
        </authorList>
    </citation>
    <scope>NUCLEOTIDE SEQUENCE [LARGE SCALE GENOMIC DNA]</scope>
    <source>
        <strain evidence="1 2">USDA 152</strain>
    </source>
</reference>
<accession>A0ABV4FHT0</accession>
<keyword evidence="2" id="KW-1185">Reference proteome</keyword>
<proteinExistence type="predicted"/>
<evidence type="ECO:0000313" key="1">
    <source>
        <dbReference type="EMBL" id="MEY9451133.1"/>
    </source>
</evidence>
<gene>
    <name evidence="1" type="ORF">ABIG07_000081</name>
</gene>
<dbReference type="Proteomes" id="UP001565369">
    <property type="component" value="Unassembled WGS sequence"/>
</dbReference>